<evidence type="ECO:0000256" key="6">
    <source>
        <dbReference type="SAM" id="MobiDB-lite"/>
    </source>
</evidence>
<reference evidence="9 10" key="1">
    <citation type="submission" date="2020-04" db="EMBL/GenBank/DDBJ databases">
        <title>Perkinsus chesapeaki whole genome sequence.</title>
        <authorList>
            <person name="Bogema D.R."/>
        </authorList>
    </citation>
    <scope>NUCLEOTIDE SEQUENCE [LARGE SCALE GENOMIC DNA]</scope>
    <source>
        <strain evidence="9">ATCC PRA-425</strain>
    </source>
</reference>
<evidence type="ECO:0000256" key="4">
    <source>
        <dbReference type="ARBA" id="ARBA00023136"/>
    </source>
</evidence>
<keyword evidence="3 7" id="KW-1133">Transmembrane helix</keyword>
<keyword evidence="2 5" id="KW-0812">Transmembrane</keyword>
<feature type="compositionally biased region" description="Basic and acidic residues" evidence="6">
    <location>
        <begin position="299"/>
        <end position="314"/>
    </location>
</feature>
<dbReference type="AlphaFoldDB" id="A0A7J6MQ33"/>
<dbReference type="PANTHER" id="PTHR13439:SF0">
    <property type="entry name" value="TOPOISOMERASE I DAMAGE AFFECTED PROTEIN 4"/>
    <property type="match status" value="1"/>
</dbReference>
<organism evidence="9 10">
    <name type="scientific">Perkinsus chesapeaki</name>
    <name type="common">Clam parasite</name>
    <name type="synonym">Perkinsus andrewsi</name>
    <dbReference type="NCBI Taxonomy" id="330153"/>
    <lineage>
        <taxon>Eukaryota</taxon>
        <taxon>Sar</taxon>
        <taxon>Alveolata</taxon>
        <taxon>Perkinsozoa</taxon>
        <taxon>Perkinsea</taxon>
        <taxon>Perkinsida</taxon>
        <taxon>Perkinsidae</taxon>
        <taxon>Perkinsus</taxon>
    </lineage>
</organism>
<feature type="transmembrane region" description="Helical" evidence="7">
    <location>
        <begin position="82"/>
        <end position="108"/>
    </location>
</feature>
<dbReference type="SMART" id="SM00724">
    <property type="entry name" value="TLC"/>
    <property type="match status" value="1"/>
</dbReference>
<feature type="transmembrane region" description="Helical" evidence="7">
    <location>
        <begin position="155"/>
        <end position="172"/>
    </location>
</feature>
<dbReference type="Pfam" id="PF03798">
    <property type="entry name" value="TRAM_LAG1_CLN8"/>
    <property type="match status" value="1"/>
</dbReference>
<sequence length="337" mass="37180">MRSLGMGVPGTPLVQPTTLPTQEIVAHFWVPDTSDPWLLLMLLTVAWCILYSVLVCSIGCINSGRRARTPMGRKLAPLTPFLANNLTSLANTILSFTAVSVFAIQLRSDGATISSPRLVAGPLIEHTSIFYIAFAAYCVYDMLWVIFLQPSIDKVMLGHHLLFFAVVWLLYAEEVFPLLAATLLLQEASGPFVCMLHVLREIGITKGKLYTANGVTMTITFGVFRVLLPLLSIIHVFVHWHSSGINNRINWRIILCITLINAGYCLQLYWFGKIIRGLIKHVIDAPSVMSENGEDDLEDAKPFLEDKVRQDRKSSSSSSYNPRLSARSAGDAAAGTG</sequence>
<feature type="region of interest" description="Disordered" evidence="6">
    <location>
        <begin position="291"/>
        <end position="337"/>
    </location>
</feature>
<evidence type="ECO:0000313" key="10">
    <source>
        <dbReference type="Proteomes" id="UP000591131"/>
    </source>
</evidence>
<dbReference type="PANTHER" id="PTHR13439">
    <property type="entry name" value="CT120 PROTEIN"/>
    <property type="match status" value="1"/>
</dbReference>
<feature type="transmembrane region" description="Helical" evidence="7">
    <location>
        <begin position="37"/>
        <end position="61"/>
    </location>
</feature>
<keyword evidence="4 5" id="KW-0472">Membrane</keyword>
<feature type="transmembrane region" description="Helical" evidence="7">
    <location>
        <begin position="128"/>
        <end position="148"/>
    </location>
</feature>
<protein>
    <recommendedName>
        <fullName evidence="8">TLC domain-containing protein</fullName>
    </recommendedName>
</protein>
<feature type="transmembrane region" description="Helical" evidence="7">
    <location>
        <begin position="249"/>
        <end position="271"/>
    </location>
</feature>
<dbReference type="PROSITE" id="PS50922">
    <property type="entry name" value="TLC"/>
    <property type="match status" value="1"/>
</dbReference>
<keyword evidence="10" id="KW-1185">Reference proteome</keyword>
<dbReference type="GO" id="GO:0055088">
    <property type="term" value="P:lipid homeostasis"/>
    <property type="evidence" value="ECO:0007669"/>
    <property type="project" value="TreeGrafter"/>
</dbReference>
<name>A0A7J6MQ33_PERCH</name>
<comment type="caution">
    <text evidence="9">The sequence shown here is derived from an EMBL/GenBank/DDBJ whole genome shotgun (WGS) entry which is preliminary data.</text>
</comment>
<dbReference type="GO" id="GO:0005783">
    <property type="term" value="C:endoplasmic reticulum"/>
    <property type="evidence" value="ECO:0007669"/>
    <property type="project" value="TreeGrafter"/>
</dbReference>
<proteinExistence type="predicted"/>
<evidence type="ECO:0000256" key="3">
    <source>
        <dbReference type="ARBA" id="ARBA00022989"/>
    </source>
</evidence>
<gene>
    <name evidence="9" type="ORF">FOL47_010190</name>
</gene>
<feature type="domain" description="TLC" evidence="8">
    <location>
        <begin position="77"/>
        <end position="283"/>
    </location>
</feature>
<evidence type="ECO:0000256" key="2">
    <source>
        <dbReference type="ARBA" id="ARBA00022692"/>
    </source>
</evidence>
<dbReference type="Proteomes" id="UP000591131">
    <property type="component" value="Unassembled WGS sequence"/>
</dbReference>
<evidence type="ECO:0000256" key="7">
    <source>
        <dbReference type="SAM" id="Phobius"/>
    </source>
</evidence>
<dbReference type="InterPro" id="IPR050846">
    <property type="entry name" value="TLCD"/>
</dbReference>
<evidence type="ECO:0000256" key="1">
    <source>
        <dbReference type="ARBA" id="ARBA00004141"/>
    </source>
</evidence>
<accession>A0A7J6MQ33</accession>
<comment type="subcellular location">
    <subcellularLocation>
        <location evidence="1">Membrane</location>
        <topology evidence="1">Multi-pass membrane protein</topology>
    </subcellularLocation>
</comment>
<feature type="transmembrane region" description="Helical" evidence="7">
    <location>
        <begin position="211"/>
        <end position="237"/>
    </location>
</feature>
<dbReference type="OrthoDB" id="10266980at2759"/>
<evidence type="ECO:0000259" key="8">
    <source>
        <dbReference type="PROSITE" id="PS50922"/>
    </source>
</evidence>
<evidence type="ECO:0000313" key="9">
    <source>
        <dbReference type="EMBL" id="KAF4673709.1"/>
    </source>
</evidence>
<dbReference type="EMBL" id="JAAPAO010000077">
    <property type="protein sequence ID" value="KAF4673709.1"/>
    <property type="molecule type" value="Genomic_DNA"/>
</dbReference>
<dbReference type="GO" id="GO:0016020">
    <property type="term" value="C:membrane"/>
    <property type="evidence" value="ECO:0007669"/>
    <property type="project" value="UniProtKB-SubCell"/>
</dbReference>
<evidence type="ECO:0000256" key="5">
    <source>
        <dbReference type="PROSITE-ProRule" id="PRU00205"/>
    </source>
</evidence>
<dbReference type="InterPro" id="IPR006634">
    <property type="entry name" value="TLC-dom"/>
</dbReference>